<dbReference type="OMA" id="HNAFEIF"/>
<sequence length="216" mass="24610">MNSTLVKFKSMRNREIQVKRTKKITIIEKNPGMSEENCNDATTFLLKKYIYMPPQKSLIAELLGKQAKVEQTKYESSVDPRALESSYYNLDLQDNVQLSQSIITTFSNISDQFPISAENTQKTTFDFSDSLTNYRHNSHESNTCQSPLNSTKTFHSLPKLSDSSSAELPTGSPHDSLHSHDALEIFAWNHKKKSKNPDEASELGTTSEYCYYLNDY</sequence>
<reference evidence="2 3" key="1">
    <citation type="submission" date="2018-08" db="EMBL/GenBank/DDBJ databases">
        <authorList>
            <person name="Laetsch R D."/>
            <person name="Stevens L."/>
            <person name="Kumar S."/>
            <person name="Blaxter L. M."/>
        </authorList>
    </citation>
    <scope>NUCLEOTIDE SEQUENCE [LARGE SCALE GENOMIC DNA]</scope>
</reference>
<evidence type="ECO:0000256" key="1">
    <source>
        <dbReference type="SAM" id="MobiDB-lite"/>
    </source>
</evidence>
<evidence type="ECO:0000313" key="3">
    <source>
        <dbReference type="Proteomes" id="UP000277928"/>
    </source>
</evidence>
<dbReference type="EMBL" id="UYRX01000192">
    <property type="protein sequence ID" value="VDK77051.1"/>
    <property type="molecule type" value="Genomic_DNA"/>
</dbReference>
<dbReference type="OrthoDB" id="5842624at2759"/>
<accession>A0A3P6UIB5</accession>
<dbReference type="Proteomes" id="UP000277928">
    <property type="component" value="Unassembled WGS sequence"/>
</dbReference>
<keyword evidence="3" id="KW-1185">Reference proteome</keyword>
<name>A0A3P6UIB5_LITSI</name>
<feature type="region of interest" description="Disordered" evidence="1">
    <location>
        <begin position="155"/>
        <end position="175"/>
    </location>
</feature>
<proteinExistence type="predicted"/>
<evidence type="ECO:0000313" key="2">
    <source>
        <dbReference type="EMBL" id="VDK77051.1"/>
    </source>
</evidence>
<gene>
    <name evidence="2" type="ORF">NLS_LOCUS3500</name>
</gene>
<organism evidence="2 3">
    <name type="scientific">Litomosoides sigmodontis</name>
    <name type="common">Filarial nematode worm</name>
    <dbReference type="NCBI Taxonomy" id="42156"/>
    <lineage>
        <taxon>Eukaryota</taxon>
        <taxon>Metazoa</taxon>
        <taxon>Ecdysozoa</taxon>
        <taxon>Nematoda</taxon>
        <taxon>Chromadorea</taxon>
        <taxon>Rhabditida</taxon>
        <taxon>Spirurina</taxon>
        <taxon>Spiruromorpha</taxon>
        <taxon>Filarioidea</taxon>
        <taxon>Onchocercidae</taxon>
        <taxon>Litomosoides</taxon>
    </lineage>
</organism>
<protein>
    <submittedName>
        <fullName evidence="2">Uncharacterized protein</fullName>
    </submittedName>
</protein>
<dbReference type="AlphaFoldDB" id="A0A3P6UIB5"/>